<organism evidence="11 12">
    <name type="scientific">Heterodermia speciosa</name>
    <dbReference type="NCBI Taxonomy" id="116794"/>
    <lineage>
        <taxon>Eukaryota</taxon>
        <taxon>Fungi</taxon>
        <taxon>Dikarya</taxon>
        <taxon>Ascomycota</taxon>
        <taxon>Pezizomycotina</taxon>
        <taxon>Lecanoromycetes</taxon>
        <taxon>OSLEUM clade</taxon>
        <taxon>Lecanoromycetidae</taxon>
        <taxon>Caliciales</taxon>
        <taxon>Physciaceae</taxon>
        <taxon>Heterodermia</taxon>
    </lineage>
</organism>
<dbReference type="EC" id="2.1.1.233" evidence="3 8"/>
<dbReference type="Gene3D" id="3.40.50.150">
    <property type="entry name" value="Vaccinia Virus protein VP39"/>
    <property type="match status" value="1"/>
</dbReference>
<evidence type="ECO:0000256" key="4">
    <source>
        <dbReference type="ARBA" id="ARBA00017497"/>
    </source>
</evidence>
<accession>A0A8H3I528</accession>
<dbReference type="InterPro" id="IPR029063">
    <property type="entry name" value="SAM-dependent_MTases_sf"/>
</dbReference>
<keyword evidence="7 8" id="KW-0949">S-adenosyl-L-methionine</keyword>
<evidence type="ECO:0000256" key="5">
    <source>
        <dbReference type="ARBA" id="ARBA00022603"/>
    </source>
</evidence>
<comment type="caution">
    <text evidence="11">The sequence shown here is derived from an EMBL/GenBank/DDBJ whole genome shotgun (WGS) entry which is preliminary data.</text>
</comment>
<feature type="binding site" evidence="9">
    <location>
        <position position="223"/>
    </location>
    <ligand>
        <name>S-adenosyl-L-methionine</name>
        <dbReference type="ChEBI" id="CHEBI:59789"/>
    </ligand>
</feature>
<evidence type="ECO:0000256" key="2">
    <source>
        <dbReference type="ARBA" id="ARBA00010703"/>
    </source>
</evidence>
<dbReference type="PANTHER" id="PTHR13600:SF21">
    <property type="entry name" value="LEUCINE CARBOXYL METHYLTRANSFERASE 1"/>
    <property type="match status" value="1"/>
</dbReference>
<feature type="region of interest" description="Disordered" evidence="10">
    <location>
        <begin position="1"/>
        <end position="35"/>
    </location>
</feature>
<evidence type="ECO:0000256" key="3">
    <source>
        <dbReference type="ARBA" id="ARBA00012834"/>
    </source>
</evidence>
<name>A0A8H3I528_9LECA</name>
<dbReference type="GO" id="GO:0032259">
    <property type="term" value="P:methylation"/>
    <property type="evidence" value="ECO:0007669"/>
    <property type="project" value="UniProtKB-KW"/>
</dbReference>
<keyword evidence="12" id="KW-1185">Reference proteome</keyword>
<feature type="binding site" evidence="9">
    <location>
        <begin position="189"/>
        <end position="190"/>
    </location>
    <ligand>
        <name>S-adenosyl-L-methionine</name>
        <dbReference type="ChEBI" id="CHEBI:59789"/>
    </ligand>
</feature>
<evidence type="ECO:0000256" key="8">
    <source>
        <dbReference type="PIRNR" id="PIRNR016305"/>
    </source>
</evidence>
<dbReference type="PIRSF" id="PIRSF016305">
    <property type="entry name" value="LCM_mtfrase"/>
    <property type="match status" value="1"/>
</dbReference>
<dbReference type="Proteomes" id="UP000664521">
    <property type="component" value="Unassembled WGS sequence"/>
</dbReference>
<evidence type="ECO:0000256" key="10">
    <source>
        <dbReference type="SAM" id="MobiDB-lite"/>
    </source>
</evidence>
<reference evidence="11" key="1">
    <citation type="submission" date="2021-03" db="EMBL/GenBank/DDBJ databases">
        <authorList>
            <person name="Tagirdzhanova G."/>
        </authorList>
    </citation>
    <scope>NUCLEOTIDE SEQUENCE</scope>
</reference>
<comment type="similarity">
    <text evidence="2 8">Belongs to the methyltransferase superfamily. LCMT family.</text>
</comment>
<comment type="catalytic activity">
    <reaction evidence="1 8">
        <text>[phosphatase 2A protein]-C-terminal L-leucine + S-adenosyl-L-methionine = [phosphatase 2A protein]-C-terminal L-leucine methyl ester + S-adenosyl-L-homocysteine</text>
        <dbReference type="Rhea" id="RHEA:48544"/>
        <dbReference type="Rhea" id="RHEA-COMP:12134"/>
        <dbReference type="Rhea" id="RHEA-COMP:12135"/>
        <dbReference type="ChEBI" id="CHEBI:57856"/>
        <dbReference type="ChEBI" id="CHEBI:59789"/>
        <dbReference type="ChEBI" id="CHEBI:90516"/>
        <dbReference type="ChEBI" id="CHEBI:90517"/>
        <dbReference type="EC" id="2.1.1.233"/>
    </reaction>
</comment>
<feature type="binding site" evidence="9">
    <location>
        <position position="90"/>
    </location>
    <ligand>
        <name>S-adenosyl-L-methionine</name>
        <dbReference type="ChEBI" id="CHEBI:59789"/>
    </ligand>
</feature>
<evidence type="ECO:0000256" key="1">
    <source>
        <dbReference type="ARBA" id="ARBA00000724"/>
    </source>
</evidence>
<evidence type="ECO:0000313" key="11">
    <source>
        <dbReference type="EMBL" id="CAF9905018.1"/>
    </source>
</evidence>
<dbReference type="GO" id="GO:0018423">
    <property type="term" value="F:protein C-terminal leucine carboxyl O-methyltransferase activity"/>
    <property type="evidence" value="ECO:0007669"/>
    <property type="project" value="UniProtKB-EC"/>
</dbReference>
<gene>
    <name evidence="11" type="primary">PPM1</name>
    <name evidence="11" type="ORF">HETSPECPRED_004849</name>
</gene>
<evidence type="ECO:0000313" key="12">
    <source>
        <dbReference type="Proteomes" id="UP000664521"/>
    </source>
</evidence>
<evidence type="ECO:0000256" key="9">
    <source>
        <dbReference type="PIRSR" id="PIRSR016305-1"/>
    </source>
</evidence>
<proteinExistence type="inferred from homology"/>
<dbReference type="InterPro" id="IPR007213">
    <property type="entry name" value="Ppm1/Ppm2/Tcmp"/>
</dbReference>
<dbReference type="AlphaFoldDB" id="A0A8H3I528"/>
<dbReference type="Pfam" id="PF04072">
    <property type="entry name" value="LCM"/>
    <property type="match status" value="1"/>
</dbReference>
<comment type="function">
    <text evidence="8">Methylates the carboxyl group of the C-terminal leucine residue of protein phosphatase 2A catalytic subunits to form alpha-leucine ester residues.</text>
</comment>
<dbReference type="OrthoDB" id="203237at2759"/>
<dbReference type="InterPro" id="IPR016651">
    <property type="entry name" value="LCMT1"/>
</dbReference>
<evidence type="ECO:0000256" key="7">
    <source>
        <dbReference type="ARBA" id="ARBA00022691"/>
    </source>
</evidence>
<keyword evidence="6 8" id="KW-0808">Transferase</keyword>
<sequence length="382" mass="42943">MSAPQIPNLKTFRGPHGSRMQRRGLPVATEEEKTSKDKIIQATDQDASVSRLSAVEVGYLHDHFAKAFVVSESDRWTRRLPIINRGTYVRTTAIDELVHRFLSAEPIVKKQIISLGAGSDTRFFRLRGSGSDFSDSIIYHELDFAANTSTKISTLVQTESISQCVPGPLEISSDGSKLHSPMYHIHPVDLRSPFPTEDPMNPYAKPVPLDHVDVTLPTLLISECCLVYLEAAVAEAVLDYFASLFPSGTSLGLVLYEPINPFDSFGKMMVSNLAARGIVLQTLQAYHSLEVQKNRLRKHGFIGAAAEDVDFLWENWISAKEKERVATLEMVDEVEEWKLLAQHYCIAWGWRGKEDAVWKFWQGINDRKNPALLDQPVHERVP</sequence>
<dbReference type="EMBL" id="CAJPDS010000003">
    <property type="protein sequence ID" value="CAF9905018.1"/>
    <property type="molecule type" value="Genomic_DNA"/>
</dbReference>
<keyword evidence="5 8" id="KW-0489">Methyltransferase</keyword>
<protein>
    <recommendedName>
        <fullName evidence="4 8">Leucine carboxyl methyltransferase 1</fullName>
        <ecNumber evidence="3 8">2.1.1.233</ecNumber>
    </recommendedName>
</protein>
<dbReference type="SUPFAM" id="SSF53335">
    <property type="entry name" value="S-adenosyl-L-methionine-dependent methyltransferases"/>
    <property type="match status" value="1"/>
</dbReference>
<dbReference type="PANTHER" id="PTHR13600">
    <property type="entry name" value="LEUCINE CARBOXYL METHYLTRANSFERASE"/>
    <property type="match status" value="1"/>
</dbReference>
<feature type="binding site" evidence="9">
    <location>
        <position position="116"/>
    </location>
    <ligand>
        <name>S-adenosyl-L-methionine</name>
        <dbReference type="ChEBI" id="CHEBI:59789"/>
    </ligand>
</feature>
<evidence type="ECO:0000256" key="6">
    <source>
        <dbReference type="ARBA" id="ARBA00022679"/>
    </source>
</evidence>